<keyword evidence="2" id="KW-1185">Reference proteome</keyword>
<reference evidence="1" key="1">
    <citation type="submission" date="2021-01" db="EMBL/GenBank/DDBJ databases">
        <authorList>
            <consortium name="Genoscope - CEA"/>
            <person name="William W."/>
        </authorList>
    </citation>
    <scope>NUCLEOTIDE SEQUENCE</scope>
</reference>
<evidence type="ECO:0000313" key="2">
    <source>
        <dbReference type="Proteomes" id="UP000692954"/>
    </source>
</evidence>
<dbReference type="EMBL" id="CAJJDN010000042">
    <property type="protein sequence ID" value="CAD8081547.1"/>
    <property type="molecule type" value="Genomic_DNA"/>
</dbReference>
<name>A0A8S1MKY1_9CILI</name>
<accession>A0A8S1MKY1</accession>
<proteinExistence type="predicted"/>
<dbReference type="OrthoDB" id="294121at2759"/>
<gene>
    <name evidence="1" type="ORF">PSON_ATCC_30995.1.T0420098</name>
</gene>
<dbReference type="AlphaFoldDB" id="A0A8S1MKY1"/>
<organism evidence="1 2">
    <name type="scientific">Paramecium sonneborni</name>
    <dbReference type="NCBI Taxonomy" id="65129"/>
    <lineage>
        <taxon>Eukaryota</taxon>
        <taxon>Sar</taxon>
        <taxon>Alveolata</taxon>
        <taxon>Ciliophora</taxon>
        <taxon>Intramacronucleata</taxon>
        <taxon>Oligohymenophorea</taxon>
        <taxon>Peniculida</taxon>
        <taxon>Parameciidae</taxon>
        <taxon>Paramecium</taxon>
    </lineage>
</organism>
<evidence type="ECO:0000313" key="1">
    <source>
        <dbReference type="EMBL" id="CAD8081547.1"/>
    </source>
</evidence>
<protein>
    <submittedName>
        <fullName evidence="1">Uncharacterized protein</fullName>
    </submittedName>
</protein>
<comment type="caution">
    <text evidence="1">The sequence shown here is derived from an EMBL/GenBank/DDBJ whole genome shotgun (WGS) entry which is preliminary data.</text>
</comment>
<sequence length="195" mass="23061">MTSNKIKPDFLNLQNCHQILNKQVQSSHFRQNSDNINLYSTPEQDLQTPLNLRRKNNNQNVIGKNLTKLKLCHQKHESLDFEPFPFNKDIKFSQFTQIKSQRSKQVNQFDLSKQISKINNFQQENITETIETQSQFQNKERCDENILDLLLLNTIELKDILSVNKEKPLKKQRSKPKITYISNTKALPHDFFFKL</sequence>
<dbReference type="Proteomes" id="UP000692954">
    <property type="component" value="Unassembled WGS sequence"/>
</dbReference>